<sequence length="94" mass="10869">MTLLCFPTTQINSRLHKSDIDRNFKIRTVSCELCKSTTDMAGDSMFNILSQRSEIICLHRKELTMQKREKQRASYSLERASIIMTNLCQGIKPI</sequence>
<dbReference type="EMBL" id="GBRH01279715">
    <property type="protein sequence ID" value="JAD18180.1"/>
    <property type="molecule type" value="Transcribed_RNA"/>
</dbReference>
<reference evidence="1" key="1">
    <citation type="submission" date="2014-09" db="EMBL/GenBank/DDBJ databases">
        <authorList>
            <person name="Magalhaes I.L.F."/>
            <person name="Oliveira U."/>
            <person name="Santos F.R."/>
            <person name="Vidigal T.H.D.A."/>
            <person name="Brescovit A.D."/>
            <person name="Santos A.J."/>
        </authorList>
    </citation>
    <scope>NUCLEOTIDE SEQUENCE</scope>
    <source>
        <tissue evidence="1">Shoot tissue taken approximately 20 cm above the soil surface</tissue>
    </source>
</reference>
<name>A0A0A8XZY2_ARUDO</name>
<organism evidence="1">
    <name type="scientific">Arundo donax</name>
    <name type="common">Giant reed</name>
    <name type="synonym">Donax arundinaceus</name>
    <dbReference type="NCBI Taxonomy" id="35708"/>
    <lineage>
        <taxon>Eukaryota</taxon>
        <taxon>Viridiplantae</taxon>
        <taxon>Streptophyta</taxon>
        <taxon>Embryophyta</taxon>
        <taxon>Tracheophyta</taxon>
        <taxon>Spermatophyta</taxon>
        <taxon>Magnoliopsida</taxon>
        <taxon>Liliopsida</taxon>
        <taxon>Poales</taxon>
        <taxon>Poaceae</taxon>
        <taxon>PACMAD clade</taxon>
        <taxon>Arundinoideae</taxon>
        <taxon>Arundineae</taxon>
        <taxon>Arundo</taxon>
    </lineage>
</organism>
<protein>
    <submittedName>
        <fullName evidence="1">Uncharacterized protein</fullName>
    </submittedName>
</protein>
<accession>A0A0A8XZY2</accession>
<evidence type="ECO:0000313" key="1">
    <source>
        <dbReference type="EMBL" id="JAD18180.1"/>
    </source>
</evidence>
<proteinExistence type="predicted"/>
<reference evidence="1" key="2">
    <citation type="journal article" date="2015" name="Data Brief">
        <title>Shoot transcriptome of the giant reed, Arundo donax.</title>
        <authorList>
            <person name="Barrero R.A."/>
            <person name="Guerrero F.D."/>
            <person name="Moolhuijzen P."/>
            <person name="Goolsby J.A."/>
            <person name="Tidwell J."/>
            <person name="Bellgard S.E."/>
            <person name="Bellgard M.I."/>
        </authorList>
    </citation>
    <scope>NUCLEOTIDE SEQUENCE</scope>
    <source>
        <tissue evidence="1">Shoot tissue taken approximately 20 cm above the soil surface</tissue>
    </source>
</reference>
<dbReference type="AlphaFoldDB" id="A0A0A8XZY2"/>